<dbReference type="InterPro" id="IPR011042">
    <property type="entry name" value="6-blade_b-propeller_TolB-like"/>
</dbReference>
<dbReference type="InterPro" id="IPR011041">
    <property type="entry name" value="Quinoprot_gluc/sorb_DH_b-prop"/>
</dbReference>
<dbReference type="EMBL" id="JAERTX010000004">
    <property type="protein sequence ID" value="MBM9459256.1"/>
    <property type="molecule type" value="Genomic_DNA"/>
</dbReference>
<feature type="region of interest" description="Disordered" evidence="1">
    <location>
        <begin position="376"/>
        <end position="401"/>
    </location>
</feature>
<evidence type="ECO:0000256" key="1">
    <source>
        <dbReference type="SAM" id="MobiDB-lite"/>
    </source>
</evidence>
<dbReference type="InterPro" id="IPR012938">
    <property type="entry name" value="Glc/Sorbosone_DH"/>
</dbReference>
<comment type="caution">
    <text evidence="4">The sequence shown here is derived from an EMBL/GenBank/DDBJ whole genome shotgun (WGS) entry which is preliminary data.</text>
</comment>
<evidence type="ECO:0000256" key="2">
    <source>
        <dbReference type="SAM" id="SignalP"/>
    </source>
</evidence>
<feature type="chain" id="PRO_5039424590" evidence="2">
    <location>
        <begin position="25"/>
        <end position="401"/>
    </location>
</feature>
<proteinExistence type="predicted"/>
<name>A0A938XZT8_9ACTN</name>
<keyword evidence="5" id="KW-1185">Reference proteome</keyword>
<sequence length="401" mass="42026">MSRRRSVRAGSAALACGLLASLLAGCGQDGNEVDVEVSATASAAPTGSVRDGEVLFTVDGVPDVVGTVATGLDTPWGIDFLPDGRAIVTERDTTRVLLVTPPEVADGKTAGEGEVVEIGRVPETVPRVEAGLLGVAVSPTFATDRQVYLYVCTAEDNRVVRAEISKDDKLGAVEPVLTGIPTGNTHDGGRLAFGPDGFLYVATGEGGDTELAQRKKSLGGKILRITTDGDPAPGNPFDSPVWSLGHRNVQGLAFDSEGSLWASEFGQDDADELNRIIPGENYGWPEVEGSGGPKKFTEPQLTWGTDEASPSGLAYAGGYLWMASLKGERLWRIKAAGGQVSDPAAYFDGKRGGDAASPETGYGRLRTVVRDPDGRLWVSTSNTDGRGKPGDGDDRILLIEP</sequence>
<evidence type="ECO:0000313" key="5">
    <source>
        <dbReference type="Proteomes" id="UP000663791"/>
    </source>
</evidence>
<dbReference type="Pfam" id="PF07995">
    <property type="entry name" value="GSDH"/>
    <property type="match status" value="1"/>
</dbReference>
<keyword evidence="2" id="KW-0732">Signal</keyword>
<feature type="domain" description="Glucose/Sorbosone dehydrogenase" evidence="3">
    <location>
        <begin position="72"/>
        <end position="386"/>
    </location>
</feature>
<organism evidence="4 5">
    <name type="scientific">Nocardioides faecalis</name>
    <dbReference type="NCBI Taxonomy" id="2803858"/>
    <lineage>
        <taxon>Bacteria</taxon>
        <taxon>Bacillati</taxon>
        <taxon>Actinomycetota</taxon>
        <taxon>Actinomycetes</taxon>
        <taxon>Propionibacteriales</taxon>
        <taxon>Nocardioidaceae</taxon>
        <taxon>Nocardioides</taxon>
    </lineage>
</organism>
<dbReference type="PANTHER" id="PTHR19328:SF13">
    <property type="entry name" value="HIPL1 PROTEIN"/>
    <property type="match status" value="1"/>
</dbReference>
<dbReference type="Proteomes" id="UP000663791">
    <property type="component" value="Unassembled WGS sequence"/>
</dbReference>
<dbReference type="PROSITE" id="PS51257">
    <property type="entry name" value="PROKAR_LIPOPROTEIN"/>
    <property type="match status" value="1"/>
</dbReference>
<dbReference type="PANTHER" id="PTHR19328">
    <property type="entry name" value="HEDGEHOG-INTERACTING PROTEIN"/>
    <property type="match status" value="1"/>
</dbReference>
<feature type="signal peptide" evidence="2">
    <location>
        <begin position="1"/>
        <end position="24"/>
    </location>
</feature>
<gene>
    <name evidence="4" type="ORF">JK386_05025</name>
</gene>
<feature type="compositionally biased region" description="Basic and acidic residues" evidence="1">
    <location>
        <begin position="385"/>
        <end position="401"/>
    </location>
</feature>
<evidence type="ECO:0000259" key="3">
    <source>
        <dbReference type="Pfam" id="PF07995"/>
    </source>
</evidence>
<reference evidence="4" key="1">
    <citation type="submission" date="2021-01" db="EMBL/GenBank/DDBJ databases">
        <title>Novel species in genus Nocardioides.</title>
        <authorList>
            <person name="Zhang G."/>
        </authorList>
    </citation>
    <scope>NUCLEOTIDE SEQUENCE</scope>
    <source>
        <strain evidence="4">Zg-536</strain>
    </source>
</reference>
<dbReference type="SUPFAM" id="SSF50952">
    <property type="entry name" value="Soluble quinoprotein glucose dehydrogenase"/>
    <property type="match status" value="1"/>
</dbReference>
<dbReference type="Gene3D" id="2.120.10.30">
    <property type="entry name" value="TolB, C-terminal domain"/>
    <property type="match status" value="1"/>
</dbReference>
<dbReference type="RefSeq" id="WP_205290570.1">
    <property type="nucleotide sequence ID" value="NZ_CP074406.1"/>
</dbReference>
<accession>A0A938XZT8</accession>
<protein>
    <submittedName>
        <fullName evidence="4">PQQ-dependent sugar dehydrogenase</fullName>
    </submittedName>
</protein>
<dbReference type="AlphaFoldDB" id="A0A938XZT8"/>
<evidence type="ECO:0000313" key="4">
    <source>
        <dbReference type="EMBL" id="MBM9459256.1"/>
    </source>
</evidence>